<protein>
    <submittedName>
        <fullName evidence="4">Uncharacterized protein LOC103505876</fullName>
    </submittedName>
</protein>
<dbReference type="KEGG" id="dci:103505876"/>
<reference evidence="4" key="1">
    <citation type="submission" date="2025-08" db="UniProtKB">
        <authorList>
            <consortium name="RefSeq"/>
        </authorList>
    </citation>
    <scope>IDENTIFICATION</scope>
</reference>
<evidence type="ECO:0000313" key="3">
    <source>
        <dbReference type="Proteomes" id="UP000079169"/>
    </source>
</evidence>
<sequence>MRTDLLCYCLLVCLLPCVHPKPLIPNKEVIKEKFKQFLRKVIYGITPTTIYTTLRPLKFPEEYDPIKILDWQLREEKRKGITTPDFEPKLTDITNLWDGYFNDPTFDDVTMWCMRHWHANDSAPTTVMRYWEPGFGHEKSIEAIAKHWKEQALKENEEWWREAIKHSTKYVPLEDMTYDSVNKVKFRTYFDDAWVGSEDRRLVSQAQREADEEWDREEAPYTYNPDSPEKTTPPRPKEFQTSSRPPVTERRAETTEGNAESTYPTPYDPYANLKSDEEPTYPPDLA</sequence>
<feature type="compositionally biased region" description="Polar residues" evidence="1">
    <location>
        <begin position="255"/>
        <end position="264"/>
    </location>
</feature>
<keyword evidence="3" id="KW-1185">Reference proteome</keyword>
<dbReference type="PaxDb" id="121845-A0A1S4E7C4"/>
<evidence type="ECO:0000313" key="4">
    <source>
        <dbReference type="RefSeq" id="XP_017298105.1"/>
    </source>
</evidence>
<dbReference type="RefSeq" id="XP_017298105.1">
    <property type="nucleotide sequence ID" value="XM_017442616.2"/>
</dbReference>
<feature type="chain" id="PRO_5010223065" evidence="2">
    <location>
        <begin position="21"/>
        <end position="286"/>
    </location>
</feature>
<name>A0A1S4E7C4_DIACI</name>
<evidence type="ECO:0000256" key="1">
    <source>
        <dbReference type="SAM" id="MobiDB-lite"/>
    </source>
</evidence>
<accession>A0A1S4E7C4</accession>
<feature type="signal peptide" evidence="2">
    <location>
        <begin position="1"/>
        <end position="20"/>
    </location>
</feature>
<evidence type="ECO:0000256" key="2">
    <source>
        <dbReference type="SAM" id="SignalP"/>
    </source>
</evidence>
<dbReference type="GeneID" id="103505876"/>
<dbReference type="Proteomes" id="UP000079169">
    <property type="component" value="Unplaced"/>
</dbReference>
<organism evidence="3 4">
    <name type="scientific">Diaphorina citri</name>
    <name type="common">Asian citrus psyllid</name>
    <dbReference type="NCBI Taxonomy" id="121845"/>
    <lineage>
        <taxon>Eukaryota</taxon>
        <taxon>Metazoa</taxon>
        <taxon>Ecdysozoa</taxon>
        <taxon>Arthropoda</taxon>
        <taxon>Hexapoda</taxon>
        <taxon>Insecta</taxon>
        <taxon>Pterygota</taxon>
        <taxon>Neoptera</taxon>
        <taxon>Paraneoptera</taxon>
        <taxon>Hemiptera</taxon>
        <taxon>Sternorrhyncha</taxon>
        <taxon>Psylloidea</taxon>
        <taxon>Psyllidae</taxon>
        <taxon>Diaphorininae</taxon>
        <taxon>Diaphorina</taxon>
    </lineage>
</organism>
<feature type="region of interest" description="Disordered" evidence="1">
    <location>
        <begin position="205"/>
        <end position="286"/>
    </location>
</feature>
<gene>
    <name evidence="4" type="primary">LOC103505876</name>
</gene>
<dbReference type="AlphaFoldDB" id="A0A1S4E7C4"/>
<keyword evidence="2" id="KW-0732">Signal</keyword>
<proteinExistence type="predicted"/>